<dbReference type="RefSeq" id="WP_212505989.1">
    <property type="nucleotide sequence ID" value="NZ_CP060696.1"/>
</dbReference>
<evidence type="ECO:0000313" key="2">
    <source>
        <dbReference type="Proteomes" id="UP000516046"/>
    </source>
</evidence>
<reference evidence="1 2" key="1">
    <citation type="submission" date="2020-08" db="EMBL/GenBank/DDBJ databases">
        <authorList>
            <person name="Ren C."/>
            <person name="Gu Y."/>
            <person name="Xu Y."/>
        </authorList>
    </citation>
    <scope>NUCLEOTIDE SEQUENCE [LARGE SCALE GENOMIC DNA]</scope>
    <source>
        <strain evidence="1 2">LBM18003</strain>
    </source>
</reference>
<accession>A0A7G9WE10</accession>
<name>A0A7G9WE10_9FIRM</name>
<dbReference type="EMBL" id="CP060696">
    <property type="protein sequence ID" value="QNO16922.1"/>
    <property type="molecule type" value="Genomic_DNA"/>
</dbReference>
<dbReference type="Proteomes" id="UP000516046">
    <property type="component" value="Chromosome"/>
</dbReference>
<protein>
    <submittedName>
        <fullName evidence="1">Uncharacterized protein</fullName>
    </submittedName>
</protein>
<gene>
    <name evidence="1" type="ORF">H6X83_08065</name>
</gene>
<proteinExistence type="predicted"/>
<dbReference type="AlphaFoldDB" id="A0A7G9WE10"/>
<sequence>MLPRKSDGAVCPVMYAFGNLISTQENSQNLIGGQLTVTYEKNANGKVKFSDMKFKPTVTYYETEGKNIHVQMLKNLTDYMAQQSRTWEKTDGEFTPGYAKKVVNQSIPQKYQDWT</sequence>
<dbReference type="KEGG" id="caml:H6X83_08065"/>
<keyword evidence="2" id="KW-1185">Reference proteome</keyword>
<evidence type="ECO:0000313" key="1">
    <source>
        <dbReference type="EMBL" id="QNO16922.1"/>
    </source>
</evidence>
<organism evidence="1 2">
    <name type="scientific">Caproicibacterium amylolyticum</name>
    <dbReference type="NCBI Taxonomy" id="2766537"/>
    <lineage>
        <taxon>Bacteria</taxon>
        <taxon>Bacillati</taxon>
        <taxon>Bacillota</taxon>
        <taxon>Clostridia</taxon>
        <taxon>Eubacteriales</taxon>
        <taxon>Oscillospiraceae</taxon>
        <taxon>Caproicibacterium</taxon>
    </lineage>
</organism>